<gene>
    <name evidence="3" type="ORF">BFD03_00535</name>
</gene>
<dbReference type="Proteomes" id="UP000095141">
    <property type="component" value="Unassembled WGS sequence"/>
</dbReference>
<dbReference type="PANTHER" id="PTHR42879:SF2">
    <property type="entry name" value="3-OXOACYL-[ACYL-CARRIER-PROTEIN] REDUCTASE FABG"/>
    <property type="match status" value="1"/>
</dbReference>
<sequence>MNKIALVTGGLSGIGKGAVLELAKRNYKIIIFDHNDQKAPGVIQHAIKNGAEDVIYHKVNLLSPKEIATGFDFIKSEFGKLDCAFNNAGTGILAKPFDKVTEEEMDKLWNLDVKAYMLCMQGEIRLMKENNFGRIVNTASGSGIVAAKGSALYTAVKHAVVGLTKAAALDYATQNITINAVAPGTIETELIQKYKDTPDYQEWCKSNPAGRLGKPYEIGRVVAFLFEDNSSFINGVVLPIDSGFCAGRF</sequence>
<dbReference type="InterPro" id="IPR036291">
    <property type="entry name" value="NAD(P)-bd_dom_sf"/>
</dbReference>
<comment type="similarity">
    <text evidence="1">Belongs to the short-chain dehydrogenases/reductases (SDR) family.</text>
</comment>
<dbReference type="PRINTS" id="PR00081">
    <property type="entry name" value="GDHRDH"/>
</dbReference>
<dbReference type="InterPro" id="IPR002347">
    <property type="entry name" value="SDR_fam"/>
</dbReference>
<evidence type="ECO:0000313" key="3">
    <source>
        <dbReference type="EMBL" id="OCX50046.1"/>
    </source>
</evidence>
<dbReference type="SUPFAM" id="SSF51735">
    <property type="entry name" value="NAD(P)-binding Rossmann-fold domains"/>
    <property type="match status" value="1"/>
</dbReference>
<accession>A0A1C2GEZ5</accession>
<dbReference type="EMBL" id="MCNS01000001">
    <property type="protein sequence ID" value="OCX50046.1"/>
    <property type="molecule type" value="Genomic_DNA"/>
</dbReference>
<dbReference type="GO" id="GO:0016491">
    <property type="term" value="F:oxidoreductase activity"/>
    <property type="evidence" value="ECO:0007669"/>
    <property type="project" value="UniProtKB-KW"/>
</dbReference>
<name>A0A1C2GEZ5_LIMRT</name>
<dbReference type="FunFam" id="3.40.50.720:FF:000084">
    <property type="entry name" value="Short-chain dehydrogenase reductase"/>
    <property type="match status" value="1"/>
</dbReference>
<evidence type="ECO:0000256" key="1">
    <source>
        <dbReference type="ARBA" id="ARBA00006484"/>
    </source>
</evidence>
<dbReference type="PANTHER" id="PTHR42879">
    <property type="entry name" value="3-OXOACYL-(ACYL-CARRIER-PROTEIN) REDUCTASE"/>
    <property type="match status" value="1"/>
</dbReference>
<dbReference type="RefSeq" id="WP_066035299.1">
    <property type="nucleotide sequence ID" value="NZ_CP136906.1"/>
</dbReference>
<comment type="caution">
    <text evidence="3">The sequence shown here is derived from an EMBL/GenBank/DDBJ whole genome shotgun (WGS) entry which is preliminary data.</text>
</comment>
<reference evidence="3 4" key="1">
    <citation type="submission" date="2016-08" db="EMBL/GenBank/DDBJ databases">
        <title>Probiotic bacterium isolated from chicken gut.</title>
        <authorList>
            <person name="Levy J.L."/>
            <person name="Hassan H.M."/>
            <person name="Mendoza M.A."/>
        </authorList>
    </citation>
    <scope>NUCLEOTIDE SEQUENCE [LARGE SCALE GENOMIC DNA]</scope>
    <source>
        <strain evidence="3 4">P43</strain>
    </source>
</reference>
<dbReference type="GO" id="GO:0008206">
    <property type="term" value="P:bile acid metabolic process"/>
    <property type="evidence" value="ECO:0007669"/>
    <property type="project" value="UniProtKB-ARBA"/>
</dbReference>
<dbReference type="PRINTS" id="PR00080">
    <property type="entry name" value="SDRFAMILY"/>
</dbReference>
<dbReference type="AlphaFoldDB" id="A0A1C2GEZ5"/>
<evidence type="ECO:0000313" key="4">
    <source>
        <dbReference type="Proteomes" id="UP000095141"/>
    </source>
</evidence>
<organism evidence="3 4">
    <name type="scientific">Limosilactobacillus reuteri</name>
    <name type="common">Lactobacillus reuteri</name>
    <dbReference type="NCBI Taxonomy" id="1598"/>
    <lineage>
        <taxon>Bacteria</taxon>
        <taxon>Bacillati</taxon>
        <taxon>Bacillota</taxon>
        <taxon>Bacilli</taxon>
        <taxon>Lactobacillales</taxon>
        <taxon>Lactobacillaceae</taxon>
        <taxon>Limosilactobacillus</taxon>
    </lineage>
</organism>
<keyword evidence="2" id="KW-0560">Oxidoreductase</keyword>
<dbReference type="Pfam" id="PF13561">
    <property type="entry name" value="adh_short_C2"/>
    <property type="match status" value="1"/>
</dbReference>
<proteinExistence type="inferred from homology"/>
<dbReference type="Gene3D" id="3.40.50.720">
    <property type="entry name" value="NAD(P)-binding Rossmann-like Domain"/>
    <property type="match status" value="1"/>
</dbReference>
<dbReference type="CDD" id="cd05233">
    <property type="entry name" value="SDR_c"/>
    <property type="match status" value="1"/>
</dbReference>
<protein>
    <submittedName>
        <fullName evidence="3">3-oxoacyl-ACP reductase</fullName>
    </submittedName>
</protein>
<dbReference type="InterPro" id="IPR050259">
    <property type="entry name" value="SDR"/>
</dbReference>
<evidence type="ECO:0000256" key="2">
    <source>
        <dbReference type="ARBA" id="ARBA00023002"/>
    </source>
</evidence>